<evidence type="ECO:0000313" key="3">
    <source>
        <dbReference type="Proteomes" id="UP000101183"/>
    </source>
</evidence>
<evidence type="ECO:0000313" key="1">
    <source>
        <dbReference type="EMBL" id="AFJ20575.1"/>
    </source>
</evidence>
<evidence type="ECO:0000313" key="2">
    <source>
        <dbReference type="EMBL" id="QIV66966.1"/>
    </source>
</evidence>
<dbReference type="RefSeq" id="YP_007003969.1">
    <property type="nucleotide sequence ID" value="NC_019495.1"/>
</dbReference>
<protein>
    <submittedName>
        <fullName evidence="1">Truncated protein ORF151A</fullName>
    </submittedName>
</protein>
<dbReference type="GeneID" id="14011382"/>
<reference evidence="2" key="2">
    <citation type="submission" date="2019-10" db="EMBL/GenBank/DDBJ databases">
        <title>The complete genome of Cyprinid herpesvirus 2, a new strain isolated from Allogynogenetic crucian carp.</title>
        <authorList>
            <person name="Jiang Y."/>
            <person name="Wang H."/>
            <person name="Lu L."/>
        </authorList>
    </citation>
    <scope>NUCLEOTIDE SEQUENCE</scope>
    <source>
        <strain evidence="2">YC-01</strain>
    </source>
</reference>
<keyword evidence="3" id="KW-1185">Reference proteome</keyword>
<gene>
    <name evidence="1" type="ORF">CyHV2_ORF151A</name>
</gene>
<organism evidence="1 3">
    <name type="scientific">Cyprinid herpesvirus 2</name>
    <name type="common">CyHV-2</name>
    <dbReference type="NCBI Taxonomy" id="317878"/>
    <lineage>
        <taxon>Viruses</taxon>
        <taxon>Duplodnaviria</taxon>
        <taxon>Heunggongvirae</taxon>
        <taxon>Peploviricota</taxon>
        <taxon>Herviviricetes</taxon>
        <taxon>Herpesvirales</taxon>
        <taxon>Alloherpesviridae</taxon>
        <taxon>Cyvirus</taxon>
        <taxon>Cyvirus cyprinidallo2</taxon>
    </lineage>
</organism>
<reference evidence="1 3" key="1">
    <citation type="journal article" date="2013" name="J. Virol.">
        <title>Comparative genomics of carp herpesviruses.</title>
        <authorList>
            <person name="Davison A.J."/>
            <person name="Kurobe T."/>
            <person name="Gatherer D."/>
            <person name="Cunningham C."/>
            <person name="Korf I."/>
            <person name="Fukuda H."/>
            <person name="Hedrick R.P."/>
            <person name="Waltzek T.B."/>
        </authorList>
    </citation>
    <scope>NUCLEOTIDE SEQUENCE [LARGE SCALE GENOMIC DNA]</scope>
    <source>
        <strain evidence="1">ST-J1</strain>
    </source>
</reference>
<proteinExistence type="predicted"/>
<name>K7PCP7_CYHV2</name>
<dbReference type="EMBL" id="JQ815364">
    <property type="protein sequence ID" value="AFJ20575.1"/>
    <property type="molecule type" value="Genomic_DNA"/>
</dbReference>
<accession>K7PCP7</accession>
<dbReference type="EMBL" id="MN593216">
    <property type="protein sequence ID" value="QIV66966.1"/>
    <property type="molecule type" value="Genomic_DNA"/>
</dbReference>
<dbReference type="Proteomes" id="UP000101183">
    <property type="component" value="Segment"/>
</dbReference>
<sequence>MLIIAVILLTLSGLDAVRLIPTTRRAITKPTIKKSLDELFVIATNDSEWLETDRIDPRVCPNKFGFYGTLLDGSFVIKCDYHVQMINMKYENNTDQIMHIYDYKWPVHFNRSDYRGHRTDM</sequence>
<dbReference type="KEGG" id="vg:14011382"/>